<reference evidence="4" key="1">
    <citation type="submission" date="2024-07" db="EMBL/GenBank/DDBJ databases">
        <authorList>
            <person name="Yu S.T."/>
        </authorList>
    </citation>
    <scope>NUCLEOTIDE SEQUENCE</scope>
    <source>
        <strain evidence="4">R39</strain>
    </source>
</reference>
<name>A0AB39QS89_9ACTN</name>
<organism evidence="4">
    <name type="scientific">Streptomyces sp. R39</name>
    <dbReference type="NCBI Taxonomy" id="3238631"/>
    <lineage>
        <taxon>Bacteria</taxon>
        <taxon>Bacillati</taxon>
        <taxon>Actinomycetota</taxon>
        <taxon>Actinomycetes</taxon>
        <taxon>Kitasatosporales</taxon>
        <taxon>Streptomycetaceae</taxon>
        <taxon>Streptomyces</taxon>
    </lineage>
</organism>
<feature type="region of interest" description="Disordered" evidence="2">
    <location>
        <begin position="1"/>
        <end position="21"/>
    </location>
</feature>
<dbReference type="EMBL" id="CP163441">
    <property type="protein sequence ID" value="XDQ45186.1"/>
    <property type="molecule type" value="Genomic_DNA"/>
</dbReference>
<dbReference type="AlphaFoldDB" id="A0AB39QS89"/>
<gene>
    <name evidence="4" type="ORF">AB5J52_24655</name>
</gene>
<dbReference type="PANTHER" id="PTHR35526">
    <property type="entry name" value="ANTI-SIGMA-F FACTOR RSBW-RELATED"/>
    <property type="match status" value="1"/>
</dbReference>
<dbReference type="Pfam" id="PF13581">
    <property type="entry name" value="HATPase_c_2"/>
    <property type="match status" value="1"/>
</dbReference>
<evidence type="ECO:0000256" key="2">
    <source>
        <dbReference type="SAM" id="MobiDB-lite"/>
    </source>
</evidence>
<keyword evidence="1" id="KW-0723">Serine/threonine-protein kinase</keyword>
<dbReference type="SUPFAM" id="SSF55874">
    <property type="entry name" value="ATPase domain of HSP90 chaperone/DNA topoisomerase II/histidine kinase"/>
    <property type="match status" value="1"/>
</dbReference>
<keyword evidence="4" id="KW-0547">Nucleotide-binding</keyword>
<evidence type="ECO:0000256" key="1">
    <source>
        <dbReference type="ARBA" id="ARBA00022527"/>
    </source>
</evidence>
<feature type="domain" description="Histidine kinase/HSP90-like ATPase" evidence="3">
    <location>
        <begin position="29"/>
        <end position="140"/>
    </location>
</feature>
<keyword evidence="1" id="KW-0808">Transferase</keyword>
<dbReference type="GO" id="GO:0004674">
    <property type="term" value="F:protein serine/threonine kinase activity"/>
    <property type="evidence" value="ECO:0007669"/>
    <property type="project" value="UniProtKB-KW"/>
</dbReference>
<accession>A0AB39QS89</accession>
<proteinExistence type="predicted"/>
<dbReference type="Gene3D" id="3.30.565.10">
    <property type="entry name" value="Histidine kinase-like ATPase, C-terminal domain"/>
    <property type="match status" value="1"/>
</dbReference>
<evidence type="ECO:0000259" key="3">
    <source>
        <dbReference type="Pfam" id="PF13581"/>
    </source>
</evidence>
<dbReference type="InterPro" id="IPR003594">
    <property type="entry name" value="HATPase_dom"/>
</dbReference>
<keyword evidence="4" id="KW-0067">ATP-binding</keyword>
<sequence>MVTPLKNRASDEQEPGAPLRYGATWETTDTAITDARTAVRALLARAGHPPDRLPSQDAQLVVSELVTNAVRHAPGPAGLALWVSPDAGLLRITVSDTSPCPPELLAPDPRRVGGHGLHLVVRLCGRLDTVSRETGKEVVVHLRLRGPDRP</sequence>
<dbReference type="PANTHER" id="PTHR35526:SF3">
    <property type="entry name" value="ANTI-SIGMA-F FACTOR RSBW"/>
    <property type="match status" value="1"/>
</dbReference>
<protein>
    <submittedName>
        <fullName evidence="4">ATP-binding protein</fullName>
    </submittedName>
</protein>
<dbReference type="GO" id="GO:0005524">
    <property type="term" value="F:ATP binding"/>
    <property type="evidence" value="ECO:0007669"/>
    <property type="project" value="UniProtKB-KW"/>
</dbReference>
<dbReference type="RefSeq" id="WP_369223907.1">
    <property type="nucleotide sequence ID" value="NZ_CP163441.1"/>
</dbReference>
<keyword evidence="1" id="KW-0418">Kinase</keyword>
<dbReference type="InterPro" id="IPR050267">
    <property type="entry name" value="Anti-sigma-factor_SerPK"/>
</dbReference>
<evidence type="ECO:0000313" key="4">
    <source>
        <dbReference type="EMBL" id="XDQ45186.1"/>
    </source>
</evidence>
<dbReference type="CDD" id="cd16936">
    <property type="entry name" value="HATPase_RsbW-like"/>
    <property type="match status" value="1"/>
</dbReference>
<dbReference type="InterPro" id="IPR036890">
    <property type="entry name" value="HATPase_C_sf"/>
</dbReference>